<reference evidence="1" key="1">
    <citation type="submission" date="2015-01" db="EMBL/GenBank/DDBJ databases">
        <authorList>
            <consortium name="The Broad Institute Genomics Platform"/>
            <person name="Cuomo C."/>
            <person name="Litvintseva A."/>
            <person name="Chen Y."/>
            <person name="Heitman J."/>
            <person name="Sun S."/>
            <person name="Springer D."/>
            <person name="Dromer F."/>
            <person name="Young S."/>
            <person name="Zeng Q."/>
            <person name="Gargeya S."/>
            <person name="Abouelleil A."/>
            <person name="Alvarado L."/>
            <person name="Chapman S.B."/>
            <person name="Gainer-Dewar J."/>
            <person name="Goldberg J."/>
            <person name="Griggs A."/>
            <person name="Gujja S."/>
            <person name="Hansen M."/>
            <person name="Howarth C."/>
            <person name="Imamovic A."/>
            <person name="Larimer J."/>
            <person name="Murphy C."/>
            <person name="Naylor J."/>
            <person name="Pearson M."/>
            <person name="Priest M."/>
            <person name="Roberts A."/>
            <person name="Saif S."/>
            <person name="Shea T."/>
            <person name="Sykes S."/>
            <person name="Wortman J."/>
            <person name="Nusbaum C."/>
            <person name="Birren B."/>
        </authorList>
    </citation>
    <scope>NUCLEOTIDE SEQUENCE</scope>
    <source>
        <strain evidence="1">IND107</strain>
    </source>
</reference>
<proteinExistence type="predicted"/>
<evidence type="ECO:0000313" key="2">
    <source>
        <dbReference type="Proteomes" id="UP000054399"/>
    </source>
</evidence>
<dbReference type="GeneID" id="91987620"/>
<reference evidence="1" key="2">
    <citation type="submission" date="2024-01" db="EMBL/GenBank/DDBJ databases">
        <title>Comparative genomics of Cryptococcus and Kwoniella reveals pathogenesis evolution and contrasting modes of karyotype evolution via chromosome fusion or intercentromeric recombination.</title>
        <authorList>
            <person name="Coelho M.A."/>
            <person name="David-Palma M."/>
            <person name="Shea T."/>
            <person name="Bowers K."/>
            <person name="Mcginley-Smith S."/>
            <person name="Mohammad A.W."/>
            <person name="Gnirke A."/>
            <person name="Yurkov A.M."/>
            <person name="Nowrousian M."/>
            <person name="Sun S."/>
            <person name="Cuomo C.A."/>
            <person name="Heitman J."/>
        </authorList>
    </citation>
    <scope>NUCLEOTIDE SEQUENCE</scope>
    <source>
        <strain evidence="1">IND107</strain>
    </source>
</reference>
<protein>
    <submittedName>
        <fullName evidence="1">Uncharacterized protein</fullName>
    </submittedName>
</protein>
<dbReference type="RefSeq" id="XP_066617228.1">
    <property type="nucleotide sequence ID" value="XM_066755327.1"/>
</dbReference>
<sequence length="92" mass="10193">MFVTIVAIYRRPLLIEVSVQDKGATGFDFNKEKSFFRAKGGNHIPISRPEERLCPPEETIISKVSSLIEELTSRSAASTTLLIGISRVFAPL</sequence>
<keyword evidence="2" id="KW-1185">Reference proteome</keyword>
<dbReference type="EMBL" id="ATAM02000001">
    <property type="protein sequence ID" value="KAL0255951.1"/>
    <property type="molecule type" value="Genomic_DNA"/>
</dbReference>
<comment type="caution">
    <text evidence="1">The sequence shown here is derived from an EMBL/GenBank/DDBJ whole genome shotgun (WGS) entry which is preliminary data.</text>
</comment>
<dbReference type="Proteomes" id="UP000054399">
    <property type="component" value="Unassembled WGS sequence"/>
</dbReference>
<accession>A0ABR3C873</accession>
<gene>
    <name evidence="1" type="ORF">I308_100762</name>
</gene>
<evidence type="ECO:0000313" key="1">
    <source>
        <dbReference type="EMBL" id="KAL0255951.1"/>
    </source>
</evidence>
<name>A0ABR3C873_9TREE</name>
<organism evidence="1 2">
    <name type="scientific">Cryptococcus tetragattii IND107</name>
    <dbReference type="NCBI Taxonomy" id="1296105"/>
    <lineage>
        <taxon>Eukaryota</taxon>
        <taxon>Fungi</taxon>
        <taxon>Dikarya</taxon>
        <taxon>Basidiomycota</taxon>
        <taxon>Agaricomycotina</taxon>
        <taxon>Tremellomycetes</taxon>
        <taxon>Tremellales</taxon>
        <taxon>Cryptococcaceae</taxon>
        <taxon>Cryptococcus</taxon>
        <taxon>Cryptococcus gattii species complex</taxon>
    </lineage>
</organism>